<protein>
    <submittedName>
        <fullName evidence="2">Uncharacterized protein</fullName>
    </submittedName>
</protein>
<dbReference type="RefSeq" id="WP_073082040.1">
    <property type="nucleotide sequence ID" value="NZ_FRBL01000005.1"/>
</dbReference>
<dbReference type="AlphaFoldDB" id="A0A1M7E366"/>
<sequence>MKKLCVITLTGWLLTIGNQLMAQCSLCTKTAQQLGEGPAKGLNNGILMLAVTPLAIIGFLAFRWWQSNKQA</sequence>
<dbReference type="STRING" id="1419482.SAMN05444266_105251"/>
<evidence type="ECO:0000313" key="3">
    <source>
        <dbReference type="Proteomes" id="UP000184420"/>
    </source>
</evidence>
<keyword evidence="1" id="KW-0812">Transmembrane</keyword>
<reference evidence="2 3" key="1">
    <citation type="submission" date="2016-11" db="EMBL/GenBank/DDBJ databases">
        <authorList>
            <person name="Jaros S."/>
            <person name="Januszkiewicz K."/>
            <person name="Wedrychowicz H."/>
        </authorList>
    </citation>
    <scope>NUCLEOTIDE SEQUENCE [LARGE SCALE GENOMIC DNA]</scope>
    <source>
        <strain evidence="2 3">DSM 27406</strain>
    </source>
</reference>
<proteinExistence type="predicted"/>
<organism evidence="2 3">
    <name type="scientific">Chitinophaga jiangningensis</name>
    <dbReference type="NCBI Taxonomy" id="1419482"/>
    <lineage>
        <taxon>Bacteria</taxon>
        <taxon>Pseudomonadati</taxon>
        <taxon>Bacteroidota</taxon>
        <taxon>Chitinophagia</taxon>
        <taxon>Chitinophagales</taxon>
        <taxon>Chitinophagaceae</taxon>
        <taxon>Chitinophaga</taxon>
    </lineage>
</organism>
<keyword evidence="1" id="KW-1133">Transmembrane helix</keyword>
<feature type="transmembrane region" description="Helical" evidence="1">
    <location>
        <begin position="46"/>
        <end position="65"/>
    </location>
</feature>
<accession>A0A1M7E366</accession>
<dbReference type="OrthoDB" id="678747at2"/>
<gene>
    <name evidence="2" type="ORF">SAMN05444266_105251</name>
</gene>
<evidence type="ECO:0000256" key="1">
    <source>
        <dbReference type="SAM" id="Phobius"/>
    </source>
</evidence>
<keyword evidence="3" id="KW-1185">Reference proteome</keyword>
<dbReference type="Proteomes" id="UP000184420">
    <property type="component" value="Unassembled WGS sequence"/>
</dbReference>
<evidence type="ECO:0000313" key="2">
    <source>
        <dbReference type="EMBL" id="SHL86048.1"/>
    </source>
</evidence>
<name>A0A1M7E366_9BACT</name>
<keyword evidence="1" id="KW-0472">Membrane</keyword>
<dbReference type="EMBL" id="FRBL01000005">
    <property type="protein sequence ID" value="SHL86048.1"/>
    <property type="molecule type" value="Genomic_DNA"/>
</dbReference>